<dbReference type="InterPro" id="IPR043741">
    <property type="entry name" value="DUF5686"/>
</dbReference>
<name>S0F655_9BACT</name>
<reference evidence="1 2" key="1">
    <citation type="submission" date="2008-12" db="EMBL/GenBank/DDBJ databases">
        <authorList>
            <person name="Fulton L."/>
            <person name="Clifton S."/>
            <person name="Fulton B."/>
            <person name="Xu J."/>
            <person name="Minx P."/>
            <person name="Pepin K.H."/>
            <person name="Johnson M."/>
            <person name="Bhonagiri V."/>
            <person name="Nash W.E."/>
            <person name="Mardis E.R."/>
            <person name="Wilson R.K."/>
        </authorList>
    </citation>
    <scope>NUCLEOTIDE SEQUENCE [LARGE SCALE GENOMIC DNA]</scope>
    <source>
        <strain evidence="1 2">DSM 18228</strain>
    </source>
</reference>
<dbReference type="AlphaFoldDB" id="S0F655"/>
<keyword evidence="2" id="KW-1185">Reference proteome</keyword>
<sequence length="730" mass="84859">MEKLYRSYYIYKVLIGIALFLCSLAGEAQNLFPNFPRKSAVADSILECIFNSASLHSNEVKEYKADLYLKGRLQVHKQNRIIRYLPSMFRFEKGINSYLHESVSELHYTAPALYDRKVRAISTTFPSSRGQVFDVLDYMKFNIYSSSLMGNKVLSPLNKKAKVHYRYILDSISHTSEGDLYVIQIIPRYRSTQLLEGRLEILAGEWTIRHIDVKGHYDLIQYNMSLSMGNTEATRYLPQEIELDLNFKFLGNHLEMKYTGWMQYNEITFCGPEEPSLKRLVRKNYNLSNSYTLSCDTSRLVTDRDSFDLIRPKPLLPVEDSLYRAMEERNQRRIAADTVKKEPTKLQKNLVYLGQIGDALISSYDIDMSKVGSINCSPLINPLLISYSHRNGISYRQVFKYNKLFHDGRLLRIAPQVGYNFTKKELYAKVDMEYLYNPRKHAGFEVHAGNGNRIYSSVVLDQLKQLPDSTFSFDGLELDYFKDIYLNVSHNIEIVNGLRLWTGVSMHRRYTKSSPEVEQRVRSHYNSFAPRIRIEWTPGMYYYMNGPRKVNVGSRYPTFMVDYERGIRIMNNFGEYERIEASAEQMIRLQGVRSIAYHIGMGCFTNQKDLYFVDYVDFANRNLPQGWNDDIGGTFQSLDGRWYNASSHYVRGNMTYEAPFILLYPVSRLLSFIQKERIYGGILFMPHLNPYIELGYGFATHIFDAGIFIGSEKGKFTSVGCKFTFELFNK</sequence>
<dbReference type="RefSeq" id="WP_008141740.1">
    <property type="nucleotide sequence ID" value="NZ_EQ973635.1"/>
</dbReference>
<accession>S0F655</accession>
<dbReference type="STRING" id="547042.BACCOPRO_01275"/>
<evidence type="ECO:0000313" key="2">
    <source>
        <dbReference type="Proteomes" id="UP000014073"/>
    </source>
</evidence>
<dbReference type="HOGENOM" id="CLU_021511_0_0_10"/>
<dbReference type="Proteomes" id="UP000014073">
    <property type="component" value="Unassembled WGS sequence"/>
</dbReference>
<proteinExistence type="predicted"/>
<protein>
    <submittedName>
        <fullName evidence="1">Uncharacterized protein</fullName>
    </submittedName>
</protein>
<organism evidence="1 2">
    <name type="scientific">Phocaeicola coprophilus DSM 18228 = JCM 13818</name>
    <dbReference type="NCBI Taxonomy" id="547042"/>
    <lineage>
        <taxon>Bacteria</taxon>
        <taxon>Pseudomonadati</taxon>
        <taxon>Bacteroidota</taxon>
        <taxon>Bacteroidia</taxon>
        <taxon>Bacteroidales</taxon>
        <taxon>Bacteroidaceae</taxon>
        <taxon>Phocaeicola</taxon>
    </lineage>
</organism>
<dbReference type="GeneID" id="78404019"/>
<comment type="caution">
    <text evidence="1">The sequence shown here is derived from an EMBL/GenBank/DDBJ whole genome shotgun (WGS) entry which is preliminary data.</text>
</comment>
<dbReference type="eggNOG" id="COG1470">
    <property type="taxonomic scope" value="Bacteria"/>
</dbReference>
<gene>
    <name evidence="1" type="ORF">BACCOPRO_01275</name>
</gene>
<dbReference type="EMBL" id="ACBW01000095">
    <property type="protein sequence ID" value="EEF75783.1"/>
    <property type="molecule type" value="Genomic_DNA"/>
</dbReference>
<dbReference type="Pfam" id="PF18939">
    <property type="entry name" value="DUF5686"/>
    <property type="match status" value="1"/>
</dbReference>
<evidence type="ECO:0000313" key="1">
    <source>
        <dbReference type="EMBL" id="EEF75783.1"/>
    </source>
</evidence>